<evidence type="ECO:0000313" key="7">
    <source>
        <dbReference type="EMBL" id="QIJ72224.1"/>
    </source>
</evidence>
<dbReference type="Gene3D" id="1.10.132.20">
    <property type="entry name" value="Ribosome-recycling factor"/>
    <property type="match status" value="1"/>
</dbReference>
<comment type="function">
    <text evidence="5 6">Responsible for the release of ribosomes from messenger RNA at the termination of protein biosynthesis. May increase the efficiency of translation by recycling ribosomes from one round of translation to another.</text>
</comment>
<proteinExistence type="inferred from homology"/>
<evidence type="ECO:0000256" key="4">
    <source>
        <dbReference type="ARBA" id="ARBA00022917"/>
    </source>
</evidence>
<keyword evidence="4 6" id="KW-0648">Protein biosynthesis</keyword>
<dbReference type="GO" id="GO:0006415">
    <property type="term" value="P:translational termination"/>
    <property type="evidence" value="ECO:0007669"/>
    <property type="project" value="UniProtKB-UniRule"/>
</dbReference>
<name>A0A6G7PX09_9BACT</name>
<accession>A0A6G7PX09</accession>
<dbReference type="PANTHER" id="PTHR20982">
    <property type="entry name" value="RIBOSOME RECYCLING FACTOR"/>
    <property type="match status" value="1"/>
</dbReference>
<evidence type="ECO:0000313" key="8">
    <source>
        <dbReference type="Proteomes" id="UP000502179"/>
    </source>
</evidence>
<dbReference type="EMBL" id="CP048877">
    <property type="protein sequence ID" value="QIJ72224.1"/>
    <property type="molecule type" value="Genomic_DNA"/>
</dbReference>
<dbReference type="CDD" id="cd00520">
    <property type="entry name" value="RRF"/>
    <property type="match status" value="1"/>
</dbReference>
<dbReference type="HAMAP" id="MF_00040">
    <property type="entry name" value="RRF"/>
    <property type="match status" value="1"/>
</dbReference>
<dbReference type="Pfam" id="PF01765">
    <property type="entry name" value="RRF"/>
    <property type="match status" value="1"/>
</dbReference>
<evidence type="ECO:0000256" key="5">
    <source>
        <dbReference type="ARBA" id="ARBA00025050"/>
    </source>
</evidence>
<dbReference type="GO" id="GO:0005737">
    <property type="term" value="C:cytoplasm"/>
    <property type="evidence" value="ECO:0007669"/>
    <property type="project" value="UniProtKB-SubCell"/>
</dbReference>
<sequence>MKTLIKQTREKMDKSIEAFRREIARVRTGRASVALLDGIKVEYYGNPMPLNQVATISVSEGRTIVIQPWDASIISEIEKAIMRSDLGLTPTSDGKIIRINVPPLTEERRKELVKVVRKMAEEGRVALRNIRREALDQLKSMKKNKEISEDDFYRGQEEVQKVTDEYIKKVDKILEEKEKEIMSV</sequence>
<evidence type="ECO:0000256" key="3">
    <source>
        <dbReference type="ARBA" id="ARBA00022490"/>
    </source>
</evidence>
<evidence type="ECO:0000256" key="6">
    <source>
        <dbReference type="HAMAP-Rule" id="MF_00040"/>
    </source>
</evidence>
<dbReference type="GO" id="GO:0043023">
    <property type="term" value="F:ribosomal large subunit binding"/>
    <property type="evidence" value="ECO:0007669"/>
    <property type="project" value="TreeGrafter"/>
</dbReference>
<dbReference type="PANTHER" id="PTHR20982:SF3">
    <property type="entry name" value="MITOCHONDRIAL RIBOSOME RECYCLING FACTOR PSEUDO 1"/>
    <property type="match status" value="1"/>
</dbReference>
<dbReference type="FunFam" id="1.10.132.20:FF:000001">
    <property type="entry name" value="Ribosome-recycling factor"/>
    <property type="match status" value="1"/>
</dbReference>
<protein>
    <recommendedName>
        <fullName evidence="6">Ribosome-recycling factor</fullName>
        <shortName evidence="6">RRF</shortName>
    </recommendedName>
    <alternativeName>
        <fullName evidence="6">Ribosome-releasing factor</fullName>
    </alternativeName>
</protein>
<dbReference type="InterPro" id="IPR023584">
    <property type="entry name" value="Ribosome_recyc_fac_dom"/>
</dbReference>
<reference evidence="7 8" key="1">
    <citation type="submission" date="2020-02" db="EMBL/GenBank/DDBJ databases">
        <title>Genome analysis of Thermosulfuriphilus ammonigenes ST65T, an anaerobic thermophilic chemolithoautotrophic bacterium isolated from a deep-sea hydrothermal vent.</title>
        <authorList>
            <person name="Slobodkina G."/>
            <person name="Allioux M."/>
            <person name="Merkel A."/>
            <person name="Alain K."/>
            <person name="Jebbar M."/>
            <person name="Slobodkin A."/>
        </authorList>
    </citation>
    <scope>NUCLEOTIDE SEQUENCE [LARGE SCALE GENOMIC DNA]</scope>
    <source>
        <strain evidence="7 8">ST65</strain>
    </source>
</reference>
<comment type="similarity">
    <text evidence="2 6">Belongs to the RRF family.</text>
</comment>
<dbReference type="Gene3D" id="3.30.1360.40">
    <property type="match status" value="1"/>
</dbReference>
<gene>
    <name evidence="6 7" type="primary">frr</name>
    <name evidence="7" type="ORF">G4V39_08045</name>
</gene>
<organism evidence="7 8">
    <name type="scientific">Thermosulfuriphilus ammonigenes</name>
    <dbReference type="NCBI Taxonomy" id="1936021"/>
    <lineage>
        <taxon>Bacteria</taxon>
        <taxon>Pseudomonadati</taxon>
        <taxon>Thermodesulfobacteriota</taxon>
        <taxon>Thermodesulfobacteria</taxon>
        <taxon>Thermodesulfobacteriales</taxon>
        <taxon>Thermodesulfobacteriaceae</taxon>
        <taxon>Thermosulfuriphilus</taxon>
    </lineage>
</organism>
<dbReference type="KEGG" id="tav:G4V39_08045"/>
<comment type="subcellular location">
    <subcellularLocation>
        <location evidence="1 6">Cytoplasm</location>
    </subcellularLocation>
</comment>
<dbReference type="SUPFAM" id="SSF55194">
    <property type="entry name" value="Ribosome recycling factor, RRF"/>
    <property type="match status" value="1"/>
</dbReference>
<dbReference type="Proteomes" id="UP000502179">
    <property type="component" value="Chromosome"/>
</dbReference>
<dbReference type="NCBIfam" id="TIGR00496">
    <property type="entry name" value="frr"/>
    <property type="match status" value="1"/>
</dbReference>
<dbReference type="InterPro" id="IPR036191">
    <property type="entry name" value="RRF_sf"/>
</dbReference>
<dbReference type="RefSeq" id="WP_166032442.1">
    <property type="nucleotide sequence ID" value="NZ_CP048877.1"/>
</dbReference>
<keyword evidence="3 6" id="KW-0963">Cytoplasm</keyword>
<dbReference type="AlphaFoldDB" id="A0A6G7PX09"/>
<evidence type="ECO:0000256" key="1">
    <source>
        <dbReference type="ARBA" id="ARBA00004496"/>
    </source>
</evidence>
<keyword evidence="8" id="KW-1185">Reference proteome</keyword>
<dbReference type="InterPro" id="IPR002661">
    <property type="entry name" value="Ribosome_recyc_fac"/>
</dbReference>
<dbReference type="FunFam" id="3.30.1360.40:FF:000001">
    <property type="entry name" value="Ribosome-recycling factor"/>
    <property type="match status" value="1"/>
</dbReference>
<evidence type="ECO:0000256" key="2">
    <source>
        <dbReference type="ARBA" id="ARBA00005912"/>
    </source>
</evidence>